<dbReference type="STRING" id="883113.HMPREF9708_00685"/>
<accession>H3NIJ6</accession>
<dbReference type="AlphaFoldDB" id="H3NIJ6"/>
<keyword evidence="8 12" id="KW-0067">ATP-binding</keyword>
<dbReference type="InterPro" id="IPR042174">
    <property type="entry name" value="RecF_2"/>
</dbReference>
<dbReference type="HOGENOM" id="CLU_040267_0_1_9"/>
<dbReference type="NCBIfam" id="TIGR00611">
    <property type="entry name" value="recf"/>
    <property type="match status" value="1"/>
</dbReference>
<dbReference type="GO" id="GO:0006302">
    <property type="term" value="P:double-strand break repair"/>
    <property type="evidence" value="ECO:0007669"/>
    <property type="project" value="TreeGrafter"/>
</dbReference>
<evidence type="ECO:0000256" key="7">
    <source>
        <dbReference type="ARBA" id="ARBA00022763"/>
    </source>
</evidence>
<dbReference type="GO" id="GO:0005737">
    <property type="term" value="C:cytoplasm"/>
    <property type="evidence" value="ECO:0007669"/>
    <property type="project" value="UniProtKB-SubCell"/>
</dbReference>
<evidence type="ECO:0000256" key="13">
    <source>
        <dbReference type="RuleBase" id="RU000578"/>
    </source>
</evidence>
<evidence type="ECO:0000256" key="9">
    <source>
        <dbReference type="ARBA" id="ARBA00023125"/>
    </source>
</evidence>
<name>H3NIJ6_9LACT</name>
<evidence type="ECO:0000256" key="5">
    <source>
        <dbReference type="ARBA" id="ARBA00022705"/>
    </source>
</evidence>
<evidence type="ECO:0000256" key="11">
    <source>
        <dbReference type="ARBA" id="ARBA00023236"/>
    </source>
</evidence>
<feature type="domain" description="RecF/RecN/SMC N-terminal" evidence="14">
    <location>
        <begin position="3"/>
        <end position="351"/>
    </location>
</feature>
<dbReference type="InterPro" id="IPR018078">
    <property type="entry name" value="DNA-binding_RecF_CS"/>
</dbReference>
<keyword evidence="5 12" id="KW-0235">DNA replication</keyword>
<evidence type="ECO:0000256" key="8">
    <source>
        <dbReference type="ARBA" id="ARBA00022840"/>
    </source>
</evidence>
<dbReference type="InterPro" id="IPR003395">
    <property type="entry name" value="RecF/RecN/SMC_N"/>
</dbReference>
<dbReference type="InterPro" id="IPR027417">
    <property type="entry name" value="P-loop_NTPase"/>
</dbReference>
<evidence type="ECO:0000256" key="4">
    <source>
        <dbReference type="ARBA" id="ARBA00022490"/>
    </source>
</evidence>
<organism evidence="15 16">
    <name type="scientific">Facklamia languida CCUG 37842</name>
    <dbReference type="NCBI Taxonomy" id="883113"/>
    <lineage>
        <taxon>Bacteria</taxon>
        <taxon>Bacillati</taxon>
        <taxon>Bacillota</taxon>
        <taxon>Bacilli</taxon>
        <taxon>Lactobacillales</taxon>
        <taxon>Aerococcaceae</taxon>
        <taxon>Facklamia</taxon>
    </lineage>
</organism>
<evidence type="ECO:0000313" key="16">
    <source>
        <dbReference type="Proteomes" id="UP000006190"/>
    </source>
</evidence>
<dbReference type="PANTHER" id="PTHR32182:SF0">
    <property type="entry name" value="DNA REPLICATION AND REPAIR PROTEIN RECF"/>
    <property type="match status" value="1"/>
</dbReference>
<feature type="binding site" evidence="12">
    <location>
        <begin position="30"/>
        <end position="37"/>
    </location>
    <ligand>
        <name>ATP</name>
        <dbReference type="ChEBI" id="CHEBI:30616"/>
    </ligand>
</feature>
<comment type="subcellular location">
    <subcellularLocation>
        <location evidence="1 12 13">Cytoplasm</location>
    </subcellularLocation>
</comment>
<keyword evidence="16" id="KW-1185">Reference proteome</keyword>
<dbReference type="EMBL" id="AGEG01000006">
    <property type="protein sequence ID" value="EHR37506.1"/>
    <property type="molecule type" value="Genomic_DNA"/>
</dbReference>
<dbReference type="OrthoDB" id="9803889at2"/>
<dbReference type="PANTHER" id="PTHR32182">
    <property type="entry name" value="DNA REPLICATION AND REPAIR PROTEIN RECF"/>
    <property type="match status" value="1"/>
</dbReference>
<evidence type="ECO:0000259" key="14">
    <source>
        <dbReference type="Pfam" id="PF02463"/>
    </source>
</evidence>
<keyword evidence="6 12" id="KW-0547">Nucleotide-binding</keyword>
<dbReference type="Gene3D" id="3.40.50.300">
    <property type="entry name" value="P-loop containing nucleotide triphosphate hydrolases"/>
    <property type="match status" value="1"/>
</dbReference>
<keyword evidence="10 12" id="KW-0234">DNA repair</keyword>
<gene>
    <name evidence="12" type="primary">recF</name>
    <name evidence="15" type="ORF">HMPREF9708_00685</name>
</gene>
<dbReference type="InterPro" id="IPR001238">
    <property type="entry name" value="DNA-binding_RecF"/>
</dbReference>
<keyword evidence="7 12" id="KW-0227">DNA damage</keyword>
<dbReference type="GO" id="GO:0006260">
    <property type="term" value="P:DNA replication"/>
    <property type="evidence" value="ECO:0007669"/>
    <property type="project" value="UniProtKB-UniRule"/>
</dbReference>
<dbReference type="HAMAP" id="MF_00365">
    <property type="entry name" value="RecF"/>
    <property type="match status" value="1"/>
</dbReference>
<dbReference type="RefSeq" id="WP_006308712.1">
    <property type="nucleotide sequence ID" value="NZ_JH601133.1"/>
</dbReference>
<dbReference type="GO" id="GO:0000731">
    <property type="term" value="P:DNA synthesis involved in DNA repair"/>
    <property type="evidence" value="ECO:0007669"/>
    <property type="project" value="TreeGrafter"/>
</dbReference>
<comment type="similarity">
    <text evidence="2 12 13">Belongs to the RecF family.</text>
</comment>
<dbReference type="CDD" id="cd03242">
    <property type="entry name" value="ABC_RecF"/>
    <property type="match status" value="1"/>
</dbReference>
<proteinExistence type="inferred from homology"/>
<dbReference type="Proteomes" id="UP000006190">
    <property type="component" value="Unassembled WGS sequence"/>
</dbReference>
<dbReference type="eggNOG" id="COG1195">
    <property type="taxonomic scope" value="Bacteria"/>
</dbReference>
<evidence type="ECO:0000256" key="2">
    <source>
        <dbReference type="ARBA" id="ARBA00008016"/>
    </source>
</evidence>
<evidence type="ECO:0000313" key="15">
    <source>
        <dbReference type="EMBL" id="EHR37506.1"/>
    </source>
</evidence>
<dbReference type="PROSITE" id="PS00618">
    <property type="entry name" value="RECF_2"/>
    <property type="match status" value="1"/>
</dbReference>
<evidence type="ECO:0000256" key="10">
    <source>
        <dbReference type="ARBA" id="ARBA00023204"/>
    </source>
</evidence>
<dbReference type="GO" id="GO:0009432">
    <property type="term" value="P:SOS response"/>
    <property type="evidence" value="ECO:0007669"/>
    <property type="project" value="UniProtKB-UniRule"/>
</dbReference>
<evidence type="ECO:0000256" key="3">
    <source>
        <dbReference type="ARBA" id="ARBA00020170"/>
    </source>
</evidence>
<evidence type="ECO:0000256" key="1">
    <source>
        <dbReference type="ARBA" id="ARBA00004496"/>
    </source>
</evidence>
<reference evidence="15 16" key="1">
    <citation type="submission" date="2012-01" db="EMBL/GenBank/DDBJ databases">
        <title>The Genome Sequence of Facklamia languida CCUG 37842.</title>
        <authorList>
            <consortium name="The Broad Institute Genome Sequencing Platform"/>
            <person name="Earl A."/>
            <person name="Ward D."/>
            <person name="Feldgarden M."/>
            <person name="Gevers D."/>
            <person name="Huys G."/>
            <person name="Young S.K."/>
            <person name="Zeng Q."/>
            <person name="Gargeya S."/>
            <person name="Fitzgerald M."/>
            <person name="Haas B."/>
            <person name="Abouelleil A."/>
            <person name="Alvarado L."/>
            <person name="Arachchi H.M."/>
            <person name="Berlin A."/>
            <person name="Chapman S.B."/>
            <person name="Gearin G."/>
            <person name="Goldberg J."/>
            <person name="Griggs A."/>
            <person name="Gujja S."/>
            <person name="Hansen M."/>
            <person name="Heiman D."/>
            <person name="Howarth C."/>
            <person name="Larimer J."/>
            <person name="Lui A."/>
            <person name="MacDonald P.J.P."/>
            <person name="McCowen C."/>
            <person name="Montmayeur A."/>
            <person name="Murphy C."/>
            <person name="Neiman D."/>
            <person name="Pearson M."/>
            <person name="Priest M."/>
            <person name="Roberts A."/>
            <person name="Saif S."/>
            <person name="Shea T."/>
            <person name="Sisk P."/>
            <person name="Stolte C."/>
            <person name="Sykes S."/>
            <person name="Wortman J."/>
            <person name="Nusbaum C."/>
            <person name="Birren B."/>
        </authorList>
    </citation>
    <scope>NUCLEOTIDE SEQUENCE [LARGE SCALE GENOMIC DNA]</scope>
    <source>
        <strain evidence="15 16">CCUG 37842</strain>
    </source>
</reference>
<comment type="function">
    <text evidence="12 13">The RecF protein is involved in DNA metabolism; it is required for DNA replication and normal SOS inducibility. RecF binds preferentially to single-stranded, linear DNA. It also seems to bind ATP.</text>
</comment>
<keyword evidence="11 12" id="KW-0742">SOS response</keyword>
<dbReference type="Pfam" id="PF02463">
    <property type="entry name" value="SMC_N"/>
    <property type="match status" value="1"/>
</dbReference>
<dbReference type="SUPFAM" id="SSF52540">
    <property type="entry name" value="P-loop containing nucleoside triphosphate hydrolases"/>
    <property type="match status" value="1"/>
</dbReference>
<evidence type="ECO:0000256" key="6">
    <source>
        <dbReference type="ARBA" id="ARBA00022741"/>
    </source>
</evidence>
<keyword evidence="4 12" id="KW-0963">Cytoplasm</keyword>
<dbReference type="PATRIC" id="fig|883113.3.peg.686"/>
<sequence length="374" mass="42926">MQIDQLNLTNFRNYASLDLTLHPGLTLITGENAQGKTNLLEAIFLLSLAKSHRTNRDQELIRWGADFAKVAGQITSKNQTFPLEIRLTAKGKVARYNHLDQAKLSQFIGRLNVILFAPEDMQFIKGSPQLRRRFLDSELGQIHPVYLQTLLDYHRLLKQRNTYLKQGRDQQQLDPLYLEILTDQLIDQAVTIIKYRLTFIQKLQSISQSLHHQLSDQRDHLEIVYKASSSRLDYQADQTIKDQLEALFAQAKSRELDQGVTLYGPHRDDLLFYLNENLAAHYASQGQQRTIILSLKLAELELMKDLTGDYPILLLDDVLSELDSKRQLILMNQIENKVQTILTSATLDQVQIKDLDHAELLWVQQGTVSKGAIK</sequence>
<dbReference type="PROSITE" id="PS00617">
    <property type="entry name" value="RECF_1"/>
    <property type="match status" value="1"/>
</dbReference>
<dbReference type="GO" id="GO:0003697">
    <property type="term" value="F:single-stranded DNA binding"/>
    <property type="evidence" value="ECO:0007669"/>
    <property type="project" value="UniProtKB-UniRule"/>
</dbReference>
<evidence type="ECO:0000256" key="12">
    <source>
        <dbReference type="HAMAP-Rule" id="MF_00365"/>
    </source>
</evidence>
<keyword evidence="9 12" id="KW-0238">DNA-binding</keyword>
<protein>
    <recommendedName>
        <fullName evidence="3 12">DNA replication and repair protein RecF</fullName>
    </recommendedName>
</protein>
<dbReference type="GO" id="GO:0005524">
    <property type="term" value="F:ATP binding"/>
    <property type="evidence" value="ECO:0007669"/>
    <property type="project" value="UniProtKB-UniRule"/>
</dbReference>
<comment type="caution">
    <text evidence="15">The sequence shown here is derived from an EMBL/GenBank/DDBJ whole genome shotgun (WGS) entry which is preliminary data.</text>
</comment>
<dbReference type="Gene3D" id="1.20.1050.90">
    <property type="entry name" value="RecF/RecN/SMC, N-terminal domain"/>
    <property type="match status" value="1"/>
</dbReference>